<keyword evidence="2" id="KW-1185">Reference proteome</keyword>
<proteinExistence type="predicted"/>
<dbReference type="EMBL" id="ML145127">
    <property type="protein sequence ID" value="TBU58219.1"/>
    <property type="molecule type" value="Genomic_DNA"/>
</dbReference>
<dbReference type="Proteomes" id="UP000292082">
    <property type="component" value="Unassembled WGS sequence"/>
</dbReference>
<evidence type="ECO:0000313" key="1">
    <source>
        <dbReference type="EMBL" id="TBU58219.1"/>
    </source>
</evidence>
<sequence length="75" mass="8065">MSVRLRREATVRSSLCLPPILLPSSVRRVVISSLPSPMLGPSLRECCVTSLHPWVLVLSGSSSPVAPLETILLDS</sequence>
<gene>
    <name evidence="1" type="ORF">BD310DRAFT_927594</name>
</gene>
<organism evidence="1 2">
    <name type="scientific">Dichomitus squalens</name>
    <dbReference type="NCBI Taxonomy" id="114155"/>
    <lineage>
        <taxon>Eukaryota</taxon>
        <taxon>Fungi</taxon>
        <taxon>Dikarya</taxon>
        <taxon>Basidiomycota</taxon>
        <taxon>Agaricomycotina</taxon>
        <taxon>Agaricomycetes</taxon>
        <taxon>Polyporales</taxon>
        <taxon>Polyporaceae</taxon>
        <taxon>Dichomitus</taxon>
    </lineage>
</organism>
<evidence type="ECO:0000313" key="2">
    <source>
        <dbReference type="Proteomes" id="UP000292082"/>
    </source>
</evidence>
<name>A0A4Q9PUS2_9APHY</name>
<protein>
    <submittedName>
        <fullName evidence="1">Uncharacterized protein</fullName>
    </submittedName>
</protein>
<dbReference type="AlphaFoldDB" id="A0A4Q9PUS2"/>
<reference evidence="1 2" key="1">
    <citation type="submission" date="2019-01" db="EMBL/GenBank/DDBJ databases">
        <title>Draft genome sequences of three monokaryotic isolates of the white-rot basidiomycete fungus Dichomitus squalens.</title>
        <authorList>
            <consortium name="DOE Joint Genome Institute"/>
            <person name="Lopez S.C."/>
            <person name="Andreopoulos B."/>
            <person name="Pangilinan J."/>
            <person name="Lipzen A."/>
            <person name="Riley R."/>
            <person name="Ahrendt S."/>
            <person name="Ng V."/>
            <person name="Barry K."/>
            <person name="Daum C."/>
            <person name="Grigoriev I.V."/>
            <person name="Hilden K.S."/>
            <person name="Makela M.R."/>
            <person name="de Vries R.P."/>
        </authorList>
    </citation>
    <scope>NUCLEOTIDE SEQUENCE [LARGE SCALE GENOMIC DNA]</scope>
    <source>
        <strain evidence="1 2">CBS 464.89</strain>
    </source>
</reference>
<accession>A0A4Q9PUS2</accession>